<gene>
    <name evidence="1" type="ORF">VNO77_22842</name>
</gene>
<dbReference type="EMBL" id="JAYMYQ010000005">
    <property type="protein sequence ID" value="KAK7328725.1"/>
    <property type="molecule type" value="Genomic_DNA"/>
</dbReference>
<accession>A0AAN9L3D1</accession>
<protein>
    <submittedName>
        <fullName evidence="1">Uncharacterized protein</fullName>
    </submittedName>
</protein>
<comment type="caution">
    <text evidence="1">The sequence shown here is derived from an EMBL/GenBank/DDBJ whole genome shotgun (WGS) entry which is preliminary data.</text>
</comment>
<organism evidence="1 2">
    <name type="scientific">Canavalia gladiata</name>
    <name type="common">Sword bean</name>
    <name type="synonym">Dolichos gladiatus</name>
    <dbReference type="NCBI Taxonomy" id="3824"/>
    <lineage>
        <taxon>Eukaryota</taxon>
        <taxon>Viridiplantae</taxon>
        <taxon>Streptophyta</taxon>
        <taxon>Embryophyta</taxon>
        <taxon>Tracheophyta</taxon>
        <taxon>Spermatophyta</taxon>
        <taxon>Magnoliopsida</taxon>
        <taxon>eudicotyledons</taxon>
        <taxon>Gunneridae</taxon>
        <taxon>Pentapetalae</taxon>
        <taxon>rosids</taxon>
        <taxon>fabids</taxon>
        <taxon>Fabales</taxon>
        <taxon>Fabaceae</taxon>
        <taxon>Papilionoideae</taxon>
        <taxon>50 kb inversion clade</taxon>
        <taxon>NPAAA clade</taxon>
        <taxon>indigoferoid/millettioid clade</taxon>
        <taxon>Phaseoleae</taxon>
        <taxon>Canavalia</taxon>
    </lineage>
</organism>
<sequence>MIATIMRASSKETGLLNPLGRQIELVVVAGTAIRDCVRELKWMLVKWMCLRGAKSPGREEYEAWILVLLDVSNEDASPSPSTWERMFVPREREKRIPFSASGGRIMGAYENEFLLFALSKRDKEFYGRREGLVKILQEREWDALNFWGGVRQRGLQKFRLALLSVKKGESSSTRQRSSGDPFSIRNGETKSISISHLKIRGGHKSKFPIEVGGESPKDLPCSNRRSILFSVISLGQSIDWCPWNSSDLGPMFLSNDPSTNQLQNASLTEQQQAAIISLSHVVSEQPLPLKLARENAPDNFFDDIGALRPSLSMPISSTNGSRILNLPRKVR</sequence>
<name>A0AAN9L3D1_CANGL</name>
<proteinExistence type="predicted"/>
<keyword evidence="2" id="KW-1185">Reference proteome</keyword>
<dbReference type="AlphaFoldDB" id="A0AAN9L3D1"/>
<reference evidence="1 2" key="1">
    <citation type="submission" date="2024-01" db="EMBL/GenBank/DDBJ databases">
        <title>The genomes of 5 underutilized Papilionoideae crops provide insights into root nodulation and disease resistanc.</title>
        <authorList>
            <person name="Jiang F."/>
        </authorList>
    </citation>
    <scope>NUCLEOTIDE SEQUENCE [LARGE SCALE GENOMIC DNA]</scope>
    <source>
        <strain evidence="1">LVBAO_FW01</strain>
        <tissue evidence="1">Leaves</tissue>
    </source>
</reference>
<dbReference type="Proteomes" id="UP001367508">
    <property type="component" value="Unassembled WGS sequence"/>
</dbReference>
<evidence type="ECO:0000313" key="1">
    <source>
        <dbReference type="EMBL" id="KAK7328725.1"/>
    </source>
</evidence>
<evidence type="ECO:0000313" key="2">
    <source>
        <dbReference type="Proteomes" id="UP001367508"/>
    </source>
</evidence>